<dbReference type="InterPro" id="IPR004299">
    <property type="entry name" value="MBOAT_fam"/>
</dbReference>
<feature type="region of interest" description="Disordered" evidence="8">
    <location>
        <begin position="1"/>
        <end position="120"/>
    </location>
</feature>
<dbReference type="Proteomes" id="UP000290572">
    <property type="component" value="Unassembled WGS sequence"/>
</dbReference>
<keyword evidence="11" id="KW-1185">Reference proteome</keyword>
<dbReference type="AlphaFoldDB" id="A0A498MIC6"/>
<keyword evidence="2 10" id="KW-0808">Transferase</keyword>
<name>A0A498MIC6_LABRO</name>
<dbReference type="GO" id="GO:0016746">
    <property type="term" value="F:acyltransferase activity"/>
    <property type="evidence" value="ECO:0007669"/>
    <property type="project" value="UniProtKB-KW"/>
</dbReference>
<feature type="compositionally biased region" description="Acidic residues" evidence="8">
    <location>
        <begin position="50"/>
        <end position="67"/>
    </location>
</feature>
<evidence type="ECO:0000256" key="2">
    <source>
        <dbReference type="ARBA" id="ARBA00022679"/>
    </source>
</evidence>
<sequence>MASGKEKTARKLFKEKHVLEEIGNVSENESCNDDESVSEADKEKEKEEKDPDFEPLDSSDDDWEPDSEPSPKKRHVVPSPTTTPQTPQTPASSTVGFLSPKTPPRGRSWTPRGRKRSCMSADSDVGFWNDISEKDEAPVLPSFLPKRNPGAQLVMDKHYSPLQLFQLFFPYSVMDTIVKNTNSYAKMRTEAGKKFLWVPLKNKTPLTQKKFREALVAELVGIVIPPSESGDAEASTSCDQEDPRSEVEEQQCWPEYFGTDATAGRRCCVMCKISDKKASLGFFQMASVADNAQVNFVVCQLFALVTAFWFRLYLHPSKTSPFIRHVVATLLGFYLALFCFGWYALHFLVQSGLAYGVMIFTGVEHMHKYCFVVTLAYLSFCQVTRVYVFDYGMYSADFTGPMMVITQKITSLAFEIHDGLTKREEHLKPSQKYLAVRKMPSLLEYLSYNCNFMGILAGPTCSYNDYIAFIEGRCYEPKHLESNGKENGKFKQNDPSPKRDVIQKLCTCALSLTVYLVIYTACPTERVIDDTFMASNPFYIQVLYLYISMLALRPKYYFVWTLADAINNAAGFGFNGYNTDGTPKWDRISNLRILNIEFATSFKMFLDNWNIQTALWLKRVCYERCPYNPTAATFLLSAIWHGVYPGYYLTFVTGIVVTMAARAVRHNMRQHFLSSATLKLIYDVITWFSTQMAICYTVVPFVLLAVGPSLKFYSSWYCCVHLICVLLVLILPVKSRRTKQQEQSSSVQASEQNCLSSPDNNCNQKQKAT</sequence>
<reference evidence="10 11" key="1">
    <citation type="submission" date="2018-03" db="EMBL/GenBank/DDBJ databases">
        <title>Draft genome sequence of Rohu Carp (Labeo rohita).</title>
        <authorList>
            <person name="Das P."/>
            <person name="Kushwaha B."/>
            <person name="Joshi C.G."/>
            <person name="Kumar D."/>
            <person name="Nagpure N.S."/>
            <person name="Sahoo L."/>
            <person name="Das S.P."/>
            <person name="Bit A."/>
            <person name="Patnaik S."/>
            <person name="Meher P.K."/>
            <person name="Jayasankar P."/>
            <person name="Koringa P.G."/>
            <person name="Patel N.V."/>
            <person name="Hinsu A.T."/>
            <person name="Kumar R."/>
            <person name="Pandey M."/>
            <person name="Agarwal S."/>
            <person name="Srivastava S."/>
            <person name="Singh M."/>
            <person name="Iquebal M.A."/>
            <person name="Jaiswal S."/>
            <person name="Angadi U.B."/>
            <person name="Kumar N."/>
            <person name="Raza M."/>
            <person name="Shah T.M."/>
            <person name="Rai A."/>
            <person name="Jena J.K."/>
        </authorList>
    </citation>
    <scope>NUCLEOTIDE SEQUENCE [LARGE SCALE GENOMIC DNA]</scope>
    <source>
        <strain evidence="10">DASCIFA01</strain>
        <tissue evidence="10">Testis</tissue>
    </source>
</reference>
<evidence type="ECO:0000256" key="6">
    <source>
        <dbReference type="ARBA" id="ARBA00023136"/>
    </source>
</evidence>
<evidence type="ECO:0000256" key="5">
    <source>
        <dbReference type="ARBA" id="ARBA00022989"/>
    </source>
</evidence>
<feature type="transmembrane region" description="Helical" evidence="9">
    <location>
        <begin position="684"/>
        <end position="706"/>
    </location>
</feature>
<evidence type="ECO:0000313" key="11">
    <source>
        <dbReference type="Proteomes" id="UP000290572"/>
    </source>
</evidence>
<proteinExistence type="predicted"/>
<keyword evidence="3 9" id="KW-0812">Transmembrane</keyword>
<evidence type="ECO:0000256" key="9">
    <source>
        <dbReference type="SAM" id="Phobius"/>
    </source>
</evidence>
<feature type="transmembrane region" description="Helical" evidence="9">
    <location>
        <begin position="326"/>
        <end position="349"/>
    </location>
</feature>
<evidence type="ECO:0000256" key="1">
    <source>
        <dbReference type="ARBA" id="ARBA00004477"/>
    </source>
</evidence>
<dbReference type="STRING" id="84645.A0A498MIC6"/>
<evidence type="ECO:0000313" key="10">
    <source>
        <dbReference type="EMBL" id="RXN19104.1"/>
    </source>
</evidence>
<dbReference type="InterPro" id="IPR049941">
    <property type="entry name" value="LPLAT_7/PORCN-like"/>
</dbReference>
<keyword evidence="7 10" id="KW-0012">Acyltransferase</keyword>
<feature type="transmembrane region" description="Helical" evidence="9">
    <location>
        <begin position="369"/>
        <end position="388"/>
    </location>
</feature>
<feature type="transmembrane region" description="Helical" evidence="9">
    <location>
        <begin position="647"/>
        <end position="664"/>
    </location>
</feature>
<dbReference type="EMBL" id="QBIY01012685">
    <property type="protein sequence ID" value="RXN19104.1"/>
    <property type="molecule type" value="Genomic_DNA"/>
</dbReference>
<keyword evidence="6 9" id="KW-0472">Membrane</keyword>
<feature type="compositionally biased region" description="Low complexity" evidence="8">
    <location>
        <begin position="742"/>
        <end position="752"/>
    </location>
</feature>
<gene>
    <name evidence="10" type="ORF">ROHU_007400</name>
</gene>
<organism evidence="10 11">
    <name type="scientific">Labeo rohita</name>
    <name type="common">Indian major carp</name>
    <name type="synonym">Cyprinus rohita</name>
    <dbReference type="NCBI Taxonomy" id="84645"/>
    <lineage>
        <taxon>Eukaryota</taxon>
        <taxon>Metazoa</taxon>
        <taxon>Chordata</taxon>
        <taxon>Craniata</taxon>
        <taxon>Vertebrata</taxon>
        <taxon>Euteleostomi</taxon>
        <taxon>Actinopterygii</taxon>
        <taxon>Neopterygii</taxon>
        <taxon>Teleostei</taxon>
        <taxon>Ostariophysi</taxon>
        <taxon>Cypriniformes</taxon>
        <taxon>Cyprinidae</taxon>
        <taxon>Labeoninae</taxon>
        <taxon>Labeonini</taxon>
        <taxon>Labeo</taxon>
    </lineage>
</organism>
<evidence type="ECO:0000256" key="8">
    <source>
        <dbReference type="SAM" id="MobiDB-lite"/>
    </source>
</evidence>
<feature type="compositionally biased region" description="Polar residues" evidence="8">
    <location>
        <begin position="753"/>
        <end position="769"/>
    </location>
</feature>
<evidence type="ECO:0000256" key="4">
    <source>
        <dbReference type="ARBA" id="ARBA00022824"/>
    </source>
</evidence>
<comment type="caution">
    <text evidence="10">The sequence shown here is derived from an EMBL/GenBank/DDBJ whole genome shotgun (WGS) entry which is preliminary data.</text>
</comment>
<feature type="region of interest" description="Disordered" evidence="8">
    <location>
        <begin position="742"/>
        <end position="769"/>
    </location>
</feature>
<dbReference type="GO" id="GO:0030258">
    <property type="term" value="P:lipid modification"/>
    <property type="evidence" value="ECO:0007669"/>
    <property type="project" value="TreeGrafter"/>
</dbReference>
<feature type="transmembrane region" description="Helical" evidence="9">
    <location>
        <begin position="712"/>
        <end position="733"/>
    </location>
</feature>
<feature type="transmembrane region" description="Helical" evidence="9">
    <location>
        <begin position="294"/>
        <end position="314"/>
    </location>
</feature>
<dbReference type="Pfam" id="PF03062">
    <property type="entry name" value="MBOAT"/>
    <property type="match status" value="1"/>
</dbReference>
<dbReference type="GO" id="GO:0005789">
    <property type="term" value="C:endoplasmic reticulum membrane"/>
    <property type="evidence" value="ECO:0007669"/>
    <property type="project" value="UniProtKB-SubCell"/>
</dbReference>
<evidence type="ECO:0000256" key="7">
    <source>
        <dbReference type="ARBA" id="ARBA00023315"/>
    </source>
</evidence>
<keyword evidence="4" id="KW-0256">Endoplasmic reticulum</keyword>
<accession>A0A498MIC6</accession>
<dbReference type="PANTHER" id="PTHR13906:SF7">
    <property type="entry name" value="LYSOPHOSPHOLIPID ACYLTRANSFERASE 2"/>
    <property type="match status" value="1"/>
</dbReference>
<keyword evidence="5 9" id="KW-1133">Transmembrane helix</keyword>
<comment type="subcellular location">
    <subcellularLocation>
        <location evidence="1">Endoplasmic reticulum membrane</location>
        <topology evidence="1">Multi-pass membrane protein</topology>
    </subcellularLocation>
</comment>
<dbReference type="PANTHER" id="PTHR13906">
    <property type="entry name" value="PORCUPINE"/>
    <property type="match status" value="1"/>
</dbReference>
<protein>
    <submittedName>
        <fullName evidence="10">Membrane-bound O-acyltransferase domain-containing 2-like protein</fullName>
    </submittedName>
</protein>
<feature type="compositionally biased region" description="Basic and acidic residues" evidence="8">
    <location>
        <begin position="39"/>
        <end position="49"/>
    </location>
</feature>
<evidence type="ECO:0000256" key="3">
    <source>
        <dbReference type="ARBA" id="ARBA00022692"/>
    </source>
</evidence>
<feature type="compositionally biased region" description="Low complexity" evidence="8">
    <location>
        <begin position="78"/>
        <end position="94"/>
    </location>
</feature>